<name>A0A917Y1K3_9BACI</name>
<dbReference type="PROSITE" id="PS51257">
    <property type="entry name" value="PROKAR_LIPOPROTEIN"/>
    <property type="match status" value="1"/>
</dbReference>
<dbReference type="RefSeq" id="WP_156856474.1">
    <property type="nucleotide sequence ID" value="NZ_BMOS01000025.1"/>
</dbReference>
<accession>A0A917Y1K3</accession>
<organism evidence="3 4">
    <name type="scientific">Oceanobacillus indicireducens</name>
    <dbReference type="NCBI Taxonomy" id="1004261"/>
    <lineage>
        <taxon>Bacteria</taxon>
        <taxon>Bacillati</taxon>
        <taxon>Bacillota</taxon>
        <taxon>Bacilli</taxon>
        <taxon>Bacillales</taxon>
        <taxon>Bacillaceae</taxon>
        <taxon>Oceanobacillus</taxon>
    </lineage>
</organism>
<sequence length="185" mass="20485">MKKVLILFLSLIVALTLAACGSESEEKEIGEVDSEGEKQSEQEEVEGSSDSEESEAAEESEEVESSTYDEVLLDNDDAMVSLQGIETIRDETFGDEYKVKLTIENKLDETIEVQAHEVSLDGLMVDDMVFFSETVAGGKKSNAELSIMALDEELPELNENLEFKLMILDENFEALNDSVVSIDIK</sequence>
<feature type="region of interest" description="Disordered" evidence="1">
    <location>
        <begin position="23"/>
        <end position="67"/>
    </location>
</feature>
<reference evidence="3" key="1">
    <citation type="journal article" date="2014" name="Int. J. Syst. Evol. Microbiol.">
        <title>Complete genome sequence of Corynebacterium casei LMG S-19264T (=DSM 44701T), isolated from a smear-ripened cheese.</title>
        <authorList>
            <consortium name="US DOE Joint Genome Institute (JGI-PGF)"/>
            <person name="Walter F."/>
            <person name="Albersmeier A."/>
            <person name="Kalinowski J."/>
            <person name="Ruckert C."/>
        </authorList>
    </citation>
    <scope>NUCLEOTIDE SEQUENCE</scope>
    <source>
        <strain evidence="3">JCM 17251</strain>
    </source>
</reference>
<keyword evidence="4" id="KW-1185">Reference proteome</keyword>
<feature type="signal peptide" evidence="2">
    <location>
        <begin position="1"/>
        <end position="18"/>
    </location>
</feature>
<evidence type="ECO:0008006" key="5">
    <source>
        <dbReference type="Google" id="ProtNLM"/>
    </source>
</evidence>
<comment type="caution">
    <text evidence="3">The sequence shown here is derived from an EMBL/GenBank/DDBJ whole genome shotgun (WGS) entry which is preliminary data.</text>
</comment>
<feature type="chain" id="PRO_5039502699" description="DUF4352 domain-containing protein" evidence="2">
    <location>
        <begin position="19"/>
        <end position="185"/>
    </location>
</feature>
<evidence type="ECO:0000313" key="4">
    <source>
        <dbReference type="Proteomes" id="UP000624041"/>
    </source>
</evidence>
<gene>
    <name evidence="3" type="ORF">GCM10007971_29340</name>
</gene>
<evidence type="ECO:0000256" key="1">
    <source>
        <dbReference type="SAM" id="MobiDB-lite"/>
    </source>
</evidence>
<dbReference type="EMBL" id="BMOS01000025">
    <property type="protein sequence ID" value="GGN62930.1"/>
    <property type="molecule type" value="Genomic_DNA"/>
</dbReference>
<evidence type="ECO:0000256" key="2">
    <source>
        <dbReference type="SAM" id="SignalP"/>
    </source>
</evidence>
<feature type="compositionally biased region" description="Basic and acidic residues" evidence="1">
    <location>
        <begin position="27"/>
        <end position="41"/>
    </location>
</feature>
<proteinExistence type="predicted"/>
<keyword evidence="2" id="KW-0732">Signal</keyword>
<reference evidence="3" key="2">
    <citation type="submission" date="2020-09" db="EMBL/GenBank/DDBJ databases">
        <authorList>
            <person name="Sun Q."/>
            <person name="Ohkuma M."/>
        </authorList>
    </citation>
    <scope>NUCLEOTIDE SEQUENCE</scope>
    <source>
        <strain evidence="3">JCM 17251</strain>
    </source>
</reference>
<protein>
    <recommendedName>
        <fullName evidence="5">DUF4352 domain-containing protein</fullName>
    </recommendedName>
</protein>
<evidence type="ECO:0000313" key="3">
    <source>
        <dbReference type="EMBL" id="GGN62930.1"/>
    </source>
</evidence>
<dbReference type="Proteomes" id="UP000624041">
    <property type="component" value="Unassembled WGS sequence"/>
</dbReference>
<feature type="compositionally biased region" description="Acidic residues" evidence="1">
    <location>
        <begin position="42"/>
        <end position="64"/>
    </location>
</feature>
<dbReference type="AlphaFoldDB" id="A0A917Y1K3"/>